<evidence type="ECO:0000259" key="1">
    <source>
        <dbReference type="Pfam" id="PF13452"/>
    </source>
</evidence>
<comment type="caution">
    <text evidence="2">The sequence shown here is derived from an EMBL/GenBank/DDBJ whole genome shotgun (WGS) entry which is preliminary data.</text>
</comment>
<name>A0ABW3TD90_9RHOB</name>
<dbReference type="InterPro" id="IPR052741">
    <property type="entry name" value="Mitochondrial_HTD2"/>
</dbReference>
<dbReference type="PANTHER" id="PTHR28152">
    <property type="entry name" value="HYDROXYACYL-THIOESTER DEHYDRATASE TYPE 2, MITOCHONDRIAL"/>
    <property type="match status" value="1"/>
</dbReference>
<dbReference type="RefSeq" id="WP_380791246.1">
    <property type="nucleotide sequence ID" value="NZ_JBHTKR010000004.1"/>
</dbReference>
<dbReference type="InterPro" id="IPR029069">
    <property type="entry name" value="HotDog_dom_sf"/>
</dbReference>
<dbReference type="Gene3D" id="3.10.129.10">
    <property type="entry name" value="Hotdog Thioesterase"/>
    <property type="match status" value="2"/>
</dbReference>
<reference evidence="3" key="1">
    <citation type="journal article" date="2019" name="Int. J. Syst. Evol. Microbiol.">
        <title>The Global Catalogue of Microorganisms (GCM) 10K type strain sequencing project: providing services to taxonomists for standard genome sequencing and annotation.</title>
        <authorList>
            <consortium name="The Broad Institute Genomics Platform"/>
            <consortium name="The Broad Institute Genome Sequencing Center for Infectious Disease"/>
            <person name="Wu L."/>
            <person name="Ma J."/>
        </authorList>
    </citation>
    <scope>NUCLEOTIDE SEQUENCE [LARGE SCALE GENOMIC DNA]</scope>
    <source>
        <strain evidence="3">CCUG 55328</strain>
    </source>
</reference>
<sequence length="270" mass="29470">MQNDATGPDSQTVTDMMDPARGAAFQVALGLAPTIATGSALPPFFHQLHFWDPQPPARLGRDGHPATGLGLIPDLGLPRRMWAGGRLAFHAPLLAGAPATKTTVIDSVTRKDGRTGPLGFVTLRHEITQGGKACVTEWQDLVYREDPAPDAPAPVPPQARTDEDLCRTVHFDSTLLFRYSALTFNGHRIHYDLDYARDVEGYEGLVTHGPLLAQHLMLLAEERLGTLRQFSFRATAPLMHVEAADLCWCTDGTMWVRGPDGRQCMQAQAA</sequence>
<proteinExistence type="predicted"/>
<accession>A0ABW3TD90</accession>
<dbReference type="PANTHER" id="PTHR28152:SF1">
    <property type="entry name" value="HYDROXYACYL-THIOESTER DEHYDRATASE TYPE 2, MITOCHONDRIAL"/>
    <property type="match status" value="1"/>
</dbReference>
<dbReference type="Pfam" id="PF13452">
    <property type="entry name" value="FAS1_DH_region"/>
    <property type="match status" value="1"/>
</dbReference>
<dbReference type="InterPro" id="IPR039569">
    <property type="entry name" value="FAS1-like_DH_region"/>
</dbReference>
<evidence type="ECO:0000313" key="2">
    <source>
        <dbReference type="EMBL" id="MFD1194993.1"/>
    </source>
</evidence>
<dbReference type="EMBL" id="JBHTKR010000004">
    <property type="protein sequence ID" value="MFD1194993.1"/>
    <property type="molecule type" value="Genomic_DNA"/>
</dbReference>
<dbReference type="Proteomes" id="UP001597151">
    <property type="component" value="Unassembled WGS sequence"/>
</dbReference>
<protein>
    <submittedName>
        <fullName evidence="2">MaoC family dehydratase N-terminal domain-containing protein</fullName>
    </submittedName>
</protein>
<organism evidence="2 3">
    <name type="scientific">Seohaeicola saemankumensis</name>
    <dbReference type="NCBI Taxonomy" id="481181"/>
    <lineage>
        <taxon>Bacteria</taxon>
        <taxon>Pseudomonadati</taxon>
        <taxon>Pseudomonadota</taxon>
        <taxon>Alphaproteobacteria</taxon>
        <taxon>Rhodobacterales</taxon>
        <taxon>Roseobacteraceae</taxon>
        <taxon>Seohaeicola</taxon>
    </lineage>
</organism>
<keyword evidence="3" id="KW-1185">Reference proteome</keyword>
<gene>
    <name evidence="2" type="ORF">ACFQ3C_09950</name>
</gene>
<feature type="domain" description="FAS1-like dehydratase" evidence="1">
    <location>
        <begin position="74"/>
        <end position="136"/>
    </location>
</feature>
<dbReference type="SUPFAM" id="SSF54637">
    <property type="entry name" value="Thioesterase/thiol ester dehydrase-isomerase"/>
    <property type="match status" value="2"/>
</dbReference>
<evidence type="ECO:0000313" key="3">
    <source>
        <dbReference type="Proteomes" id="UP001597151"/>
    </source>
</evidence>